<reference evidence="3" key="1">
    <citation type="submission" date="2022-10" db="EMBL/GenBank/DDBJ databases">
        <title>Tapping the CABI collections for fungal endophytes: first genome assemblies for Collariella, Neodidymelliopsis, Ascochyta clinopodiicola, Didymella pomorum, Didymosphaeria variabile, Neocosmospora piperis and Neocucurbitaria cava.</title>
        <authorList>
            <person name="Hill R."/>
        </authorList>
    </citation>
    <scope>NUCLEOTIDE SEQUENCE</scope>
    <source>
        <strain evidence="3">IMI 356814</strain>
    </source>
</reference>
<dbReference type="GO" id="GO:0141221">
    <property type="term" value="F:histone deacetylase activity, hydrolytic mechanism"/>
    <property type="evidence" value="ECO:0007669"/>
    <property type="project" value="UniProtKB-EC"/>
</dbReference>
<evidence type="ECO:0000313" key="4">
    <source>
        <dbReference type="Proteomes" id="UP001140560"/>
    </source>
</evidence>
<evidence type="ECO:0000256" key="1">
    <source>
        <dbReference type="SAM" id="MobiDB-lite"/>
    </source>
</evidence>
<dbReference type="AlphaFoldDB" id="A0A9W8Y930"/>
<keyword evidence="3" id="KW-0378">Hydrolase</keyword>
<feature type="region of interest" description="Disordered" evidence="1">
    <location>
        <begin position="114"/>
        <end position="193"/>
    </location>
</feature>
<dbReference type="EC" id="3.5.1.98" evidence="3"/>
<dbReference type="Proteomes" id="UP001140560">
    <property type="component" value="Unassembled WGS sequence"/>
</dbReference>
<dbReference type="EMBL" id="JAPEUY010000009">
    <property type="protein sequence ID" value="KAJ4369781.1"/>
    <property type="molecule type" value="Genomic_DNA"/>
</dbReference>
<dbReference type="Pfam" id="PF09757">
    <property type="entry name" value="Arb2-like"/>
    <property type="match status" value="1"/>
</dbReference>
<evidence type="ECO:0000313" key="3">
    <source>
        <dbReference type="EMBL" id="KAJ4369781.1"/>
    </source>
</evidence>
<evidence type="ECO:0000259" key="2">
    <source>
        <dbReference type="Pfam" id="PF09757"/>
    </source>
</evidence>
<dbReference type="InterPro" id="IPR019154">
    <property type="entry name" value="Arb2-like_domain"/>
</dbReference>
<feature type="domain" description="Arb2-like" evidence="2">
    <location>
        <begin position="1"/>
        <end position="113"/>
    </location>
</feature>
<feature type="compositionally biased region" description="Low complexity" evidence="1">
    <location>
        <begin position="174"/>
        <end position="187"/>
    </location>
</feature>
<feature type="compositionally biased region" description="Polar residues" evidence="1">
    <location>
        <begin position="121"/>
        <end position="132"/>
    </location>
</feature>
<dbReference type="OrthoDB" id="424012at2759"/>
<organism evidence="3 4">
    <name type="scientific">Neocucurbitaria cava</name>
    <dbReference type="NCBI Taxonomy" id="798079"/>
    <lineage>
        <taxon>Eukaryota</taxon>
        <taxon>Fungi</taxon>
        <taxon>Dikarya</taxon>
        <taxon>Ascomycota</taxon>
        <taxon>Pezizomycotina</taxon>
        <taxon>Dothideomycetes</taxon>
        <taxon>Pleosporomycetidae</taxon>
        <taxon>Pleosporales</taxon>
        <taxon>Pleosporineae</taxon>
        <taxon>Cucurbitariaceae</taxon>
        <taxon>Neocucurbitaria</taxon>
    </lineage>
</organism>
<proteinExistence type="predicted"/>
<accession>A0A9W8Y930</accession>
<protein>
    <submittedName>
        <fullName evidence="3">Histone deacetylase hda1</fullName>
        <ecNumber evidence="3">3.5.1.98</ecNumber>
    </submittedName>
</protein>
<sequence length="193" mass="21549">MGIGDAYLGLVDLISHNENTTDSEEPVVECLIGFVAGTTIQSVRRATDDNIASWYHAHSKIFVKNSHFAWDPSRQRKLRKKLGNLVKSPKDTLDDMLEEHLEEVQNLLLEKKSEFEERNGHSSQTDEGQQFSVGGLRSPPLPGGIHTPKFPDSGVRHNDNLANLKSPKMPPLGMFSVSSMSPRSPRSPMKRTF</sequence>
<comment type="caution">
    <text evidence="3">The sequence shown here is derived from an EMBL/GenBank/DDBJ whole genome shotgun (WGS) entry which is preliminary data.</text>
</comment>
<gene>
    <name evidence="3" type="primary">HDA1_1</name>
    <name evidence="3" type="ORF">N0V83_005545</name>
</gene>
<keyword evidence="4" id="KW-1185">Reference proteome</keyword>
<name>A0A9W8Y930_9PLEO</name>